<name>A0A1A8Z4B6_PLAOA</name>
<dbReference type="Proteomes" id="UP000078555">
    <property type="component" value="Unassembled WGS sequence"/>
</dbReference>
<organism evidence="1 2">
    <name type="scientific">Plasmodium ovale wallikeri</name>
    <dbReference type="NCBI Taxonomy" id="864142"/>
    <lineage>
        <taxon>Eukaryota</taxon>
        <taxon>Sar</taxon>
        <taxon>Alveolata</taxon>
        <taxon>Apicomplexa</taxon>
        <taxon>Aconoidasida</taxon>
        <taxon>Haemosporida</taxon>
        <taxon>Plasmodiidae</taxon>
        <taxon>Plasmodium</taxon>
        <taxon>Plasmodium (Plasmodium)</taxon>
    </lineage>
</organism>
<dbReference type="EMBL" id="FLRD01000109">
    <property type="protein sequence ID" value="SBT38690.1"/>
    <property type="molecule type" value="Genomic_DNA"/>
</dbReference>
<protein>
    <submittedName>
        <fullName evidence="1">Uncharacterized protein</fullName>
    </submittedName>
</protein>
<evidence type="ECO:0000313" key="1">
    <source>
        <dbReference type="EMBL" id="SBT38690.1"/>
    </source>
</evidence>
<sequence>MIMHGLRLRRGLTICKRCSEKREPFLSTALLHGKKKKKKKIRPIFRRINLASTAYATGEKIVRSPPKRGDKVYTHKREH</sequence>
<accession>A0A1A8Z4B6</accession>
<gene>
    <name evidence="1" type="ORF">POVWA1_038420</name>
</gene>
<proteinExistence type="predicted"/>
<dbReference type="AlphaFoldDB" id="A0A1A8Z4B6"/>
<reference evidence="2" key="1">
    <citation type="submission" date="2016-05" db="EMBL/GenBank/DDBJ databases">
        <authorList>
            <person name="Naeem Raeece"/>
        </authorList>
    </citation>
    <scope>NUCLEOTIDE SEQUENCE [LARGE SCALE GENOMIC DNA]</scope>
</reference>
<evidence type="ECO:0000313" key="2">
    <source>
        <dbReference type="Proteomes" id="UP000078555"/>
    </source>
</evidence>
<keyword evidence="2" id="KW-1185">Reference proteome</keyword>